<protein>
    <recommendedName>
        <fullName evidence="6">Integral membrane protein</fullName>
    </recommendedName>
</protein>
<keyword evidence="1" id="KW-0472">Membrane</keyword>
<reference evidence="2" key="4">
    <citation type="submission" date="2023-12" db="EMBL/GenBank/DDBJ databases">
        <authorList>
            <person name="Sun Q."/>
            <person name="Inoue M."/>
        </authorList>
    </citation>
    <scope>NUCLEOTIDE SEQUENCE</scope>
    <source>
        <strain evidence="2">JCM 10667</strain>
    </source>
</reference>
<accession>A0A7W7MW48</accession>
<name>A0A7W7MW48_9ACTN</name>
<gene>
    <name evidence="3" type="ORF">F4557_001734</name>
    <name evidence="2" type="ORF">GCM10009546_35620</name>
</gene>
<evidence type="ECO:0008006" key="6">
    <source>
        <dbReference type="Google" id="ProtNLM"/>
    </source>
</evidence>
<evidence type="ECO:0000256" key="1">
    <source>
        <dbReference type="SAM" id="Phobius"/>
    </source>
</evidence>
<keyword evidence="1" id="KW-1133">Transmembrane helix</keyword>
<evidence type="ECO:0000313" key="4">
    <source>
        <dbReference type="Proteomes" id="UP000549343"/>
    </source>
</evidence>
<dbReference type="EMBL" id="JACHMV010000001">
    <property type="protein sequence ID" value="MBB4773316.1"/>
    <property type="molecule type" value="Genomic_DNA"/>
</dbReference>
<evidence type="ECO:0000313" key="2">
    <source>
        <dbReference type="EMBL" id="GAA0569693.1"/>
    </source>
</evidence>
<keyword evidence="5" id="KW-1185">Reference proteome</keyword>
<reference evidence="3 4" key="3">
    <citation type="submission" date="2020-08" db="EMBL/GenBank/DDBJ databases">
        <title>Sequencing the genomes of 1000 actinobacteria strains.</title>
        <authorList>
            <person name="Klenk H.-P."/>
        </authorList>
    </citation>
    <scope>NUCLEOTIDE SEQUENCE [LARGE SCALE GENOMIC DNA]</scope>
    <source>
        <strain evidence="3 4">DSM 44772</strain>
    </source>
</reference>
<feature type="transmembrane region" description="Helical" evidence="1">
    <location>
        <begin position="34"/>
        <end position="55"/>
    </location>
</feature>
<evidence type="ECO:0000313" key="3">
    <source>
        <dbReference type="EMBL" id="MBB4773316.1"/>
    </source>
</evidence>
<proteinExistence type="predicted"/>
<dbReference type="Proteomes" id="UP000549343">
    <property type="component" value="Unassembled WGS sequence"/>
</dbReference>
<feature type="transmembrane region" description="Helical" evidence="1">
    <location>
        <begin position="7"/>
        <end position="28"/>
    </location>
</feature>
<dbReference type="Proteomes" id="UP001501427">
    <property type="component" value="Unassembled WGS sequence"/>
</dbReference>
<keyword evidence="1" id="KW-0812">Transmembrane</keyword>
<feature type="transmembrane region" description="Helical" evidence="1">
    <location>
        <begin position="90"/>
        <end position="106"/>
    </location>
</feature>
<dbReference type="AlphaFoldDB" id="A0A7W7MW48"/>
<reference evidence="5" key="2">
    <citation type="journal article" date="2019" name="Int. J. Syst. Evol. Microbiol.">
        <title>The Global Catalogue of Microorganisms (GCM) 10K type strain sequencing project: providing services to taxonomists for standard genome sequencing and annotation.</title>
        <authorList>
            <consortium name="The Broad Institute Genomics Platform"/>
            <consortium name="The Broad Institute Genome Sequencing Center for Infectious Disease"/>
            <person name="Wu L."/>
            <person name="Ma J."/>
        </authorList>
    </citation>
    <scope>NUCLEOTIDE SEQUENCE [LARGE SCALE GENOMIC DNA]</scope>
    <source>
        <strain evidence="5">JCM 10667</strain>
    </source>
</reference>
<feature type="transmembrane region" description="Helical" evidence="1">
    <location>
        <begin position="67"/>
        <end position="84"/>
    </location>
</feature>
<comment type="caution">
    <text evidence="3">The sequence shown here is derived from an EMBL/GenBank/DDBJ whole genome shotgun (WGS) entry which is preliminary data.</text>
</comment>
<reference evidence="2" key="1">
    <citation type="journal article" date="2014" name="Int. J. Syst. Evol. Microbiol.">
        <title>Complete genome of a new Firmicutes species belonging to the dominant human colonic microbiota ('Ruminococcus bicirculans') reveals two chromosomes and a selective capacity to utilize plant glucans.</title>
        <authorList>
            <consortium name="NISC Comparative Sequencing Program"/>
            <person name="Wegmann U."/>
            <person name="Louis P."/>
            <person name="Goesmann A."/>
            <person name="Henrissat B."/>
            <person name="Duncan S.H."/>
            <person name="Flint H.J."/>
        </authorList>
    </citation>
    <scope>NUCLEOTIDE SEQUENCE</scope>
    <source>
        <strain evidence="2">JCM 10667</strain>
    </source>
</reference>
<sequence>MPKQVKAVRVLMFVVAGLTFLMTLAFFVTVGVTAAAIGAAIWFALPGALSVVLALRIPRGGTALRRGIIALEVFYVLLALSAIGQDDPRGVTNLVLPAVILVLLFRPDAKAHFTGRAPVPGSYF</sequence>
<organism evidence="3 4">
    <name type="scientific">Actinomadura livida</name>
    <dbReference type="NCBI Taxonomy" id="79909"/>
    <lineage>
        <taxon>Bacteria</taxon>
        <taxon>Bacillati</taxon>
        <taxon>Actinomycetota</taxon>
        <taxon>Actinomycetes</taxon>
        <taxon>Streptosporangiales</taxon>
        <taxon>Thermomonosporaceae</taxon>
        <taxon>Actinomadura</taxon>
    </lineage>
</organism>
<evidence type="ECO:0000313" key="5">
    <source>
        <dbReference type="Proteomes" id="UP001501427"/>
    </source>
</evidence>
<dbReference type="RefSeq" id="WP_184881344.1">
    <property type="nucleotide sequence ID" value="NZ_BAAAHD010000027.1"/>
</dbReference>
<dbReference type="EMBL" id="BAAAHD010000027">
    <property type="protein sequence ID" value="GAA0569693.1"/>
    <property type="molecule type" value="Genomic_DNA"/>
</dbReference>